<keyword evidence="2" id="KW-1185">Reference proteome</keyword>
<reference evidence="1 2" key="1">
    <citation type="submission" date="2023-07" db="EMBL/GenBank/DDBJ databases">
        <title>Genomic Encyclopedia of Type Strains, Phase IV (KMG-IV): sequencing the most valuable type-strain genomes for metagenomic binning, comparative biology and taxonomic classification.</title>
        <authorList>
            <person name="Goeker M."/>
        </authorList>
    </citation>
    <scope>NUCLEOTIDE SEQUENCE [LARGE SCALE GENOMIC DNA]</scope>
    <source>
        <strain evidence="1 2">DSM 29005</strain>
    </source>
</reference>
<dbReference type="Proteomes" id="UP001234495">
    <property type="component" value="Unassembled WGS sequence"/>
</dbReference>
<evidence type="ECO:0000313" key="2">
    <source>
        <dbReference type="Proteomes" id="UP001234495"/>
    </source>
</evidence>
<accession>A0ABT9ZMF2</accession>
<dbReference type="EMBL" id="JAUSUD010000041">
    <property type="protein sequence ID" value="MDQ0233472.1"/>
    <property type="molecule type" value="Genomic_DNA"/>
</dbReference>
<sequence>MKQGWKHGEARGRFLLLFFAKNEAEEPSLCFPHVRTTLAFFEDLCKEQSANALISHDKHETI</sequence>
<gene>
    <name evidence="1" type="ORF">J2S19_004819</name>
</gene>
<protein>
    <submittedName>
        <fullName evidence="1">Uncharacterized protein</fullName>
    </submittedName>
</protein>
<proteinExistence type="predicted"/>
<organism evidence="1 2">
    <name type="scientific">Metabacillus malikii</name>
    <dbReference type="NCBI Taxonomy" id="1504265"/>
    <lineage>
        <taxon>Bacteria</taxon>
        <taxon>Bacillati</taxon>
        <taxon>Bacillota</taxon>
        <taxon>Bacilli</taxon>
        <taxon>Bacillales</taxon>
        <taxon>Bacillaceae</taxon>
        <taxon>Metabacillus</taxon>
    </lineage>
</organism>
<name>A0ABT9ZMF2_9BACI</name>
<comment type="caution">
    <text evidence="1">The sequence shown here is derived from an EMBL/GenBank/DDBJ whole genome shotgun (WGS) entry which is preliminary data.</text>
</comment>
<evidence type="ECO:0000313" key="1">
    <source>
        <dbReference type="EMBL" id="MDQ0233472.1"/>
    </source>
</evidence>